<accession>A0A7X8TML8</accession>
<evidence type="ECO:0000313" key="1">
    <source>
        <dbReference type="EMBL" id="NLS11538.1"/>
    </source>
</evidence>
<keyword evidence="2" id="KW-1185">Reference proteome</keyword>
<protein>
    <recommendedName>
        <fullName evidence="3">DGQHR domain-containing protein</fullName>
    </recommendedName>
</protein>
<gene>
    <name evidence="1" type="ORF">HGP28_01370</name>
</gene>
<dbReference type="AlphaFoldDB" id="A0A7X8TML8"/>
<organism evidence="1 2">
    <name type="scientific">Vibrio agarilyticus</name>
    <dbReference type="NCBI Taxonomy" id="2726741"/>
    <lineage>
        <taxon>Bacteria</taxon>
        <taxon>Pseudomonadati</taxon>
        <taxon>Pseudomonadota</taxon>
        <taxon>Gammaproteobacteria</taxon>
        <taxon>Vibrionales</taxon>
        <taxon>Vibrionaceae</taxon>
        <taxon>Vibrio</taxon>
    </lineage>
</organism>
<sequence>MPTVELANYFSTDRLLPSLNWVSDVAVNAKNAERVQAIQNQLEAVVNENAISAPLVLTFAVVGKPRFERASHQRINLFYSPTYTCVVGNPLGLVATCKLLGQRSFLFSSRLSVKQANQRSEFRQRIAMEHVEVRVIFDDENGFDEHQVVELFKQNRIFDAPINLPHISEREVLLSEDQFPLKCQVEQLIQQTSLDSFGGVSFDSRHVKKSDTHITTQYILFKLLVGAVAGIGTQEYSKMSKDLTLPNGEQLSSVLSDYCVNRVAIFLRAWLEPLKSTFVDDRSGYHLSPQVWQAIGLTFHHLDQGDVSNDELVSAGNALGKLDYSKTAKHWNDCPVMDLDAKGRIYKNAASSTRLFRAGLADYFVQVVGSGGLR</sequence>
<dbReference type="RefSeq" id="WP_168834765.1">
    <property type="nucleotide sequence ID" value="NZ_JABAIK010000001.1"/>
</dbReference>
<comment type="caution">
    <text evidence="1">The sequence shown here is derived from an EMBL/GenBank/DDBJ whole genome shotgun (WGS) entry which is preliminary data.</text>
</comment>
<evidence type="ECO:0008006" key="3">
    <source>
        <dbReference type="Google" id="ProtNLM"/>
    </source>
</evidence>
<name>A0A7X8TML8_9VIBR</name>
<proteinExistence type="predicted"/>
<dbReference type="EMBL" id="JABAIK010000001">
    <property type="protein sequence ID" value="NLS11538.1"/>
    <property type="molecule type" value="Genomic_DNA"/>
</dbReference>
<evidence type="ECO:0000313" key="2">
    <source>
        <dbReference type="Proteomes" id="UP000535589"/>
    </source>
</evidence>
<reference evidence="1 2" key="1">
    <citation type="submission" date="2020-04" db="EMBL/GenBank/DDBJ databases">
        <title>Vibrio sp. SM6, a novel species isolated from seawater.</title>
        <authorList>
            <person name="Wang X."/>
        </authorList>
    </citation>
    <scope>NUCLEOTIDE SEQUENCE [LARGE SCALE GENOMIC DNA]</scope>
    <source>
        <strain evidence="1 2">SM6</strain>
    </source>
</reference>
<dbReference type="Proteomes" id="UP000535589">
    <property type="component" value="Unassembled WGS sequence"/>
</dbReference>